<dbReference type="AlphaFoldDB" id="A0A6G1HVK2"/>
<sequence length="134" mass="14881">MQTVQRGSYLAVVPGSKPFATRSVYRPLPLEHMQHGRHIVHRASALVKASTSKEPPGTGPGRYNIAPPQCTASLLRFSKVWVEPPDTPSRICLIDPPWRSSSRPQEKCFGDVFPRPLDPDKTRPLMTDDPLPSS</sequence>
<dbReference type="EMBL" id="ML996696">
    <property type="protein sequence ID" value="KAF2399896.1"/>
    <property type="molecule type" value="Genomic_DNA"/>
</dbReference>
<evidence type="ECO:0000313" key="2">
    <source>
        <dbReference type="EMBL" id="KAF2399896.1"/>
    </source>
</evidence>
<evidence type="ECO:0000256" key="1">
    <source>
        <dbReference type="SAM" id="MobiDB-lite"/>
    </source>
</evidence>
<accession>A0A6G1HVK2</accession>
<name>A0A6G1HVK2_9PEZI</name>
<dbReference type="Proteomes" id="UP000799640">
    <property type="component" value="Unassembled WGS sequence"/>
</dbReference>
<evidence type="ECO:0000313" key="3">
    <source>
        <dbReference type="Proteomes" id="UP000799640"/>
    </source>
</evidence>
<gene>
    <name evidence="2" type="ORF">EJ06DRAFT_530681</name>
</gene>
<feature type="region of interest" description="Disordered" evidence="1">
    <location>
        <begin position="95"/>
        <end position="134"/>
    </location>
</feature>
<organism evidence="2 3">
    <name type="scientific">Trichodelitschia bisporula</name>
    <dbReference type="NCBI Taxonomy" id="703511"/>
    <lineage>
        <taxon>Eukaryota</taxon>
        <taxon>Fungi</taxon>
        <taxon>Dikarya</taxon>
        <taxon>Ascomycota</taxon>
        <taxon>Pezizomycotina</taxon>
        <taxon>Dothideomycetes</taxon>
        <taxon>Dothideomycetes incertae sedis</taxon>
        <taxon>Phaeotrichales</taxon>
        <taxon>Phaeotrichaceae</taxon>
        <taxon>Trichodelitschia</taxon>
    </lineage>
</organism>
<feature type="region of interest" description="Disordered" evidence="1">
    <location>
        <begin position="46"/>
        <end position="65"/>
    </location>
</feature>
<reference evidence="2" key="1">
    <citation type="journal article" date="2020" name="Stud. Mycol.">
        <title>101 Dothideomycetes genomes: a test case for predicting lifestyles and emergence of pathogens.</title>
        <authorList>
            <person name="Haridas S."/>
            <person name="Albert R."/>
            <person name="Binder M."/>
            <person name="Bloem J."/>
            <person name="Labutti K."/>
            <person name="Salamov A."/>
            <person name="Andreopoulos B."/>
            <person name="Baker S."/>
            <person name="Barry K."/>
            <person name="Bills G."/>
            <person name="Bluhm B."/>
            <person name="Cannon C."/>
            <person name="Castanera R."/>
            <person name="Culley D."/>
            <person name="Daum C."/>
            <person name="Ezra D."/>
            <person name="Gonzalez J."/>
            <person name="Henrissat B."/>
            <person name="Kuo A."/>
            <person name="Liang C."/>
            <person name="Lipzen A."/>
            <person name="Lutzoni F."/>
            <person name="Magnuson J."/>
            <person name="Mondo S."/>
            <person name="Nolan M."/>
            <person name="Ohm R."/>
            <person name="Pangilinan J."/>
            <person name="Park H.-J."/>
            <person name="Ramirez L."/>
            <person name="Alfaro M."/>
            <person name="Sun H."/>
            <person name="Tritt A."/>
            <person name="Yoshinaga Y."/>
            <person name="Zwiers L.-H."/>
            <person name="Turgeon B."/>
            <person name="Goodwin S."/>
            <person name="Spatafora J."/>
            <person name="Crous P."/>
            <person name="Grigoriev I."/>
        </authorList>
    </citation>
    <scope>NUCLEOTIDE SEQUENCE</scope>
    <source>
        <strain evidence="2">CBS 262.69</strain>
    </source>
</reference>
<proteinExistence type="predicted"/>
<protein>
    <submittedName>
        <fullName evidence="2">Uncharacterized protein</fullName>
    </submittedName>
</protein>
<keyword evidence="3" id="KW-1185">Reference proteome</keyword>